<protein>
    <submittedName>
        <fullName evidence="1">Uncharacterized protein</fullName>
    </submittedName>
</protein>
<dbReference type="RefSeq" id="WP_165567039.1">
    <property type="nucleotide sequence ID" value="NZ_SAYU02000115.1"/>
</dbReference>
<sequence>MDSTGTSTSTSAAQAWRAVVALLYEASDAGMRRAETDRAAHSLALWADLLGSAAQHLLPAGQSASLDDV</sequence>
<feature type="non-terminal residue" evidence="1">
    <location>
        <position position="69"/>
    </location>
</feature>
<name>A0A8T6R9P2_9MICO</name>
<dbReference type="AlphaFoldDB" id="A0A8T6R9P2"/>
<keyword evidence="2" id="KW-1185">Reference proteome</keyword>
<organism evidence="1 2">
    <name type="scientific">Phycicoccus flavus</name>
    <dbReference type="NCBI Taxonomy" id="2502783"/>
    <lineage>
        <taxon>Bacteria</taxon>
        <taxon>Bacillati</taxon>
        <taxon>Actinomycetota</taxon>
        <taxon>Actinomycetes</taxon>
        <taxon>Micrococcales</taxon>
        <taxon>Intrasporangiaceae</taxon>
        <taxon>Phycicoccus</taxon>
    </lineage>
</organism>
<dbReference type="Proteomes" id="UP000287866">
    <property type="component" value="Unassembled WGS sequence"/>
</dbReference>
<proteinExistence type="predicted"/>
<evidence type="ECO:0000313" key="2">
    <source>
        <dbReference type="Proteomes" id="UP000287866"/>
    </source>
</evidence>
<evidence type="ECO:0000313" key="1">
    <source>
        <dbReference type="EMBL" id="NHA70243.1"/>
    </source>
</evidence>
<comment type="caution">
    <text evidence="1">The sequence shown here is derived from an EMBL/GenBank/DDBJ whole genome shotgun (WGS) entry which is preliminary data.</text>
</comment>
<reference evidence="1" key="1">
    <citation type="submission" date="2020-03" db="EMBL/GenBank/DDBJ databases">
        <title>Phycicoccus flavus sp. nov., a novel endophytic actinobacterium isolated from branch of Kandelia candel.</title>
        <authorList>
            <person name="Tuo L."/>
        </authorList>
    </citation>
    <scope>NUCLEOTIDE SEQUENCE</scope>
    <source>
        <strain evidence="1">CMS6Z-2</strain>
    </source>
</reference>
<dbReference type="EMBL" id="SAYU02000115">
    <property type="protein sequence ID" value="NHA70243.1"/>
    <property type="molecule type" value="Genomic_DNA"/>
</dbReference>
<gene>
    <name evidence="1" type="ORF">EPD83_019640</name>
</gene>
<accession>A0A8T6R9P2</accession>